<dbReference type="InterPro" id="IPR036322">
    <property type="entry name" value="WD40_repeat_dom_sf"/>
</dbReference>
<dbReference type="GO" id="GO:0005829">
    <property type="term" value="C:cytosol"/>
    <property type="evidence" value="ECO:0007669"/>
    <property type="project" value="TreeGrafter"/>
</dbReference>
<dbReference type="GO" id="GO:0006400">
    <property type="term" value="P:tRNA modification"/>
    <property type="evidence" value="ECO:0007669"/>
    <property type="project" value="TreeGrafter"/>
</dbReference>
<protein>
    <submittedName>
        <fullName evidence="10">WD_REPEATS_REGION domain-containing protein</fullName>
    </submittedName>
</protein>
<evidence type="ECO:0000256" key="7">
    <source>
        <dbReference type="ARBA" id="ARBA00093542"/>
    </source>
</evidence>
<dbReference type="Proteomes" id="UP000038045">
    <property type="component" value="Unplaced"/>
</dbReference>
<dbReference type="PROSITE" id="PS50082">
    <property type="entry name" value="WD_REPEATS_2"/>
    <property type="match status" value="1"/>
</dbReference>
<evidence type="ECO:0000256" key="3">
    <source>
        <dbReference type="ARBA" id="ARBA00022694"/>
    </source>
</evidence>
<dbReference type="InterPro" id="IPR001680">
    <property type="entry name" value="WD40_rpt"/>
</dbReference>
<dbReference type="GO" id="GO:0036265">
    <property type="term" value="P:RNA (guanine-N7)-methylation"/>
    <property type="evidence" value="ECO:0007669"/>
    <property type="project" value="InterPro"/>
</dbReference>
<sequence length="389" mass="44145">MAFLHLHNNELFIFVKDQVCILDKNNDWKVKFSKRLQLPSDIPHTKEETINHYKETPSDIICANISKDGKKMCFATANKVAYVYSKDSNGNFYPYPERPYVFVVKASTSIGFSNSGTHLLISDRHGTVTRYGLTKETIEAERRVKKISVFGEPNELGGEGLVGHVSMIFDFDINEDDSLLFTGDRDEKIKVSHYPDSYNIEHILLGHQGYVSSVVYILNNRLLTGSSDGNLILWNISTGSIISKINVQHGPIRRVKVKHISESEFSVIVTYENIESFSIVNYNSSGEWNVSPLIQGNQKTENDFLFDIVFDGNNFITINKSGFYEIKTSEISCLNDKFVGNEEMKYIIESLIPLTDPLPALSLIKNTDSKNILEYMRRKTIRTLAVKGQ</sequence>
<keyword evidence="4" id="KW-0677">Repeat</keyword>
<dbReference type="GO" id="GO:0005634">
    <property type="term" value="C:nucleus"/>
    <property type="evidence" value="ECO:0007669"/>
    <property type="project" value="UniProtKB-SubCell"/>
</dbReference>
<organism evidence="9 10">
    <name type="scientific">Parastrongyloides trichosuri</name>
    <name type="common">Possum-specific nematode worm</name>
    <dbReference type="NCBI Taxonomy" id="131310"/>
    <lineage>
        <taxon>Eukaryota</taxon>
        <taxon>Metazoa</taxon>
        <taxon>Ecdysozoa</taxon>
        <taxon>Nematoda</taxon>
        <taxon>Chromadorea</taxon>
        <taxon>Rhabditida</taxon>
        <taxon>Tylenchina</taxon>
        <taxon>Panagrolaimomorpha</taxon>
        <taxon>Strongyloidoidea</taxon>
        <taxon>Strongyloididae</taxon>
        <taxon>Parastrongyloides</taxon>
    </lineage>
</organism>
<dbReference type="SMART" id="SM00320">
    <property type="entry name" value="WD40"/>
    <property type="match status" value="3"/>
</dbReference>
<dbReference type="InterPro" id="IPR028884">
    <property type="entry name" value="Trm82"/>
</dbReference>
<keyword evidence="9" id="KW-1185">Reference proteome</keyword>
<dbReference type="InterPro" id="IPR019775">
    <property type="entry name" value="WD40_repeat_CS"/>
</dbReference>
<evidence type="ECO:0000256" key="4">
    <source>
        <dbReference type="ARBA" id="ARBA00022737"/>
    </source>
</evidence>
<keyword evidence="2 8" id="KW-0853">WD repeat</keyword>
<comment type="subunit">
    <text evidence="7">Forms a heterodimer with the catalytic subunit Mettl1. Interacts with mei-P26 and weakly interacts with bgcn; required for the function or formation of the mei-P26-bgcn-bam-sxl complex. Interacts with nanos; may be involved in mei-P26-dependent derepression of the BMP signaling pathway. Interacts with Myc; the interaction may be mediated by mei-P26 and may be involved in the regulation of ribosome biogenesis.</text>
</comment>
<dbReference type="InterPro" id="IPR015943">
    <property type="entry name" value="WD40/YVTN_repeat-like_dom_sf"/>
</dbReference>
<evidence type="ECO:0000256" key="6">
    <source>
        <dbReference type="ARBA" id="ARBA00093337"/>
    </source>
</evidence>
<dbReference type="STRING" id="131310.A0A0N4ZX89"/>
<dbReference type="AlphaFoldDB" id="A0A0N4ZX89"/>
<dbReference type="WBParaSite" id="PTRK_0001330300.1">
    <property type="protein sequence ID" value="PTRK_0001330300.1"/>
    <property type="gene ID" value="PTRK_0001330300"/>
</dbReference>
<proteinExistence type="predicted"/>
<keyword evidence="3" id="KW-0819">tRNA processing</keyword>
<evidence type="ECO:0000256" key="8">
    <source>
        <dbReference type="PROSITE-ProRule" id="PRU00221"/>
    </source>
</evidence>
<evidence type="ECO:0000256" key="2">
    <source>
        <dbReference type="ARBA" id="ARBA00022574"/>
    </source>
</evidence>
<accession>A0A0N4ZX89</accession>
<evidence type="ECO:0000256" key="1">
    <source>
        <dbReference type="ARBA" id="ARBA00004123"/>
    </source>
</evidence>
<comment type="subcellular location">
    <subcellularLocation>
        <location evidence="1">Nucleus</location>
    </subcellularLocation>
</comment>
<evidence type="ECO:0000313" key="10">
    <source>
        <dbReference type="WBParaSite" id="PTRK_0001330300.1"/>
    </source>
</evidence>
<comment type="function">
    <text evidence="6">Required for the Mettl1-dependent formation of N(7)-methylguanine at position 46 (m7G46) in tRNA. In the Mettl1-wuho methyltransferase complex, it is required to stabilize and induce conformational changes of the catalytic subunit. Required for binding of nanos mRNA and repression of translation by the mei-P26-bgcn-bam-sxl complex. May cooperate with mei-P26 and nanos to derepress the BMP signaling pathway. May cooperate with mei-P26 to suppress expression of a subset of microRNAs. May cooperate with mei-P26 to regulate bam expression levels in germline cells during gametogenesis. Required to promote mitosis to meiosis transition during gametogenesis. May regulate germline cell division in part by regulating ribosome biogenesis.</text>
</comment>
<dbReference type="Pfam" id="PF00400">
    <property type="entry name" value="WD40"/>
    <property type="match status" value="1"/>
</dbReference>
<dbReference type="SUPFAM" id="SSF50978">
    <property type="entry name" value="WD40 repeat-like"/>
    <property type="match status" value="1"/>
</dbReference>
<evidence type="ECO:0000313" key="9">
    <source>
        <dbReference type="Proteomes" id="UP000038045"/>
    </source>
</evidence>
<dbReference type="PANTHER" id="PTHR16288">
    <property type="entry name" value="WD40 REPEAT PROTEIN 4"/>
    <property type="match status" value="1"/>
</dbReference>
<feature type="repeat" description="WD" evidence="8">
    <location>
        <begin position="204"/>
        <end position="244"/>
    </location>
</feature>
<name>A0A0N4ZX89_PARTI</name>
<dbReference type="GO" id="GO:0043527">
    <property type="term" value="C:tRNA methyltransferase complex"/>
    <property type="evidence" value="ECO:0007669"/>
    <property type="project" value="TreeGrafter"/>
</dbReference>
<reference evidence="10" key="1">
    <citation type="submission" date="2017-02" db="UniProtKB">
        <authorList>
            <consortium name="WormBaseParasite"/>
        </authorList>
    </citation>
    <scope>IDENTIFICATION</scope>
</reference>
<dbReference type="PROSITE" id="PS00678">
    <property type="entry name" value="WD_REPEATS_1"/>
    <property type="match status" value="1"/>
</dbReference>
<evidence type="ECO:0000256" key="5">
    <source>
        <dbReference type="ARBA" id="ARBA00023242"/>
    </source>
</evidence>
<dbReference type="PROSITE" id="PS50294">
    <property type="entry name" value="WD_REPEATS_REGION"/>
    <property type="match status" value="1"/>
</dbReference>
<keyword evidence="5" id="KW-0539">Nucleus</keyword>
<dbReference type="Gene3D" id="2.130.10.10">
    <property type="entry name" value="YVTN repeat-like/Quinoprotein amine dehydrogenase"/>
    <property type="match status" value="1"/>
</dbReference>
<dbReference type="PANTHER" id="PTHR16288:SF0">
    <property type="entry name" value="TRNA (GUANINE-N(7)-)-METHYLTRANSFERASE NON-CATALYTIC SUBUNIT WDR4"/>
    <property type="match status" value="1"/>
</dbReference>